<feature type="repeat" description="ANK" evidence="3">
    <location>
        <begin position="250"/>
        <end position="282"/>
    </location>
</feature>
<dbReference type="Pfam" id="PF12796">
    <property type="entry name" value="Ank_2"/>
    <property type="match status" value="2"/>
</dbReference>
<dbReference type="PROSITE" id="PS50297">
    <property type="entry name" value="ANK_REP_REGION"/>
    <property type="match status" value="1"/>
</dbReference>
<evidence type="ECO:0000313" key="6">
    <source>
        <dbReference type="Proteomes" id="UP001583177"/>
    </source>
</evidence>
<protein>
    <recommendedName>
        <fullName evidence="7">Ankyrin repeat protein</fullName>
    </recommendedName>
</protein>
<evidence type="ECO:0000256" key="1">
    <source>
        <dbReference type="ARBA" id="ARBA00022737"/>
    </source>
</evidence>
<keyword evidence="2 3" id="KW-0040">ANK repeat</keyword>
<name>A0ABR3XJV1_9PEZI</name>
<dbReference type="PANTHER" id="PTHR24198">
    <property type="entry name" value="ANKYRIN REPEAT AND PROTEIN KINASE DOMAIN-CONTAINING PROTEIN"/>
    <property type="match status" value="1"/>
</dbReference>
<sequence length="769" mass="87400">MADTIPKLEGTGNRSQDSSDLSRLDGLFEAIQSTHADRMKDILKDHLNILNMKNDPTRTKNAPSPRKLFDAGKLGNLMTQDVLMHSQVRRVTVDTYGMQRPLHVACLFGNIEAVSILLDQSDIDVNSKNGAEESPLGIACRAAHLEVAILLLEKCKGKIYVNQQDDVGNTPISYLAGQGIHPIWPKEPSLITLENLVKAMLNASRGKPSRTNYEDFSRLCMEEACRQGNIQLLRILINVAHDAIERQDKYGWTALHFAILSGEDEVVDILLEAGADPEPVAKDSDQMQPLELALAYGDTAIADKIRDKLWPKWLKELKEFMKKGPSSDADHLDHLKVQIWPGKIKKNEGTDASKGKSGLEVDSVPVRDILDKSKNEHLQVGSKQLMWCHFPANNLPLIDIDYLAGFQKGEDKQAKAGFSQLQKASPAIKRHISGMKNLYGGKNPALHHPRTLDHYYHTELDEARQNALNADQVLSRYLESRAQERTQQQKGDQTPRAPRHKFFMDWARHPFGSRRINPDTTVVAVKQTDIEYSGALKEDESFKKDDVMSTPSSVQDQEPQSILVVSQLWLIRLDNVLVTLFLQRWNQSKRNLDPLLTELKRLLQDTKRIDKGFNPNSKGIYHDMVRRSMQYRSLIEIGDKRPPLGYLSVFSKEVLRVSQEVDIQYDKFEKNMGTSDQVFRQLSEKIAKCLMNINDVLHEIEIIKQVLDHRASVWESMHQIPSRAQESLPGWKTLTPKVCVWHVKNCNPYEVRDFSYFDTDKLEKDAETV</sequence>
<evidence type="ECO:0000313" key="5">
    <source>
        <dbReference type="EMBL" id="KAL1875797.1"/>
    </source>
</evidence>
<dbReference type="SUPFAM" id="SSF48403">
    <property type="entry name" value="Ankyrin repeat"/>
    <property type="match status" value="1"/>
</dbReference>
<evidence type="ECO:0000256" key="2">
    <source>
        <dbReference type="ARBA" id="ARBA00023043"/>
    </source>
</evidence>
<organism evidence="5 6">
    <name type="scientific">Diaporthe australafricana</name>
    <dbReference type="NCBI Taxonomy" id="127596"/>
    <lineage>
        <taxon>Eukaryota</taxon>
        <taxon>Fungi</taxon>
        <taxon>Dikarya</taxon>
        <taxon>Ascomycota</taxon>
        <taxon>Pezizomycotina</taxon>
        <taxon>Sordariomycetes</taxon>
        <taxon>Sordariomycetidae</taxon>
        <taxon>Diaporthales</taxon>
        <taxon>Diaporthaceae</taxon>
        <taxon>Diaporthe</taxon>
    </lineage>
</organism>
<dbReference type="Gene3D" id="1.25.40.20">
    <property type="entry name" value="Ankyrin repeat-containing domain"/>
    <property type="match status" value="2"/>
</dbReference>
<feature type="region of interest" description="Disordered" evidence="4">
    <location>
        <begin position="1"/>
        <end position="20"/>
    </location>
</feature>
<gene>
    <name evidence="5" type="ORF">Daus18300_002988</name>
</gene>
<evidence type="ECO:0000256" key="4">
    <source>
        <dbReference type="SAM" id="MobiDB-lite"/>
    </source>
</evidence>
<dbReference type="SMART" id="SM00248">
    <property type="entry name" value="ANK"/>
    <property type="match status" value="4"/>
</dbReference>
<dbReference type="InterPro" id="IPR002110">
    <property type="entry name" value="Ankyrin_rpt"/>
</dbReference>
<accession>A0ABR3XJV1</accession>
<reference evidence="5 6" key="1">
    <citation type="journal article" date="2024" name="IMA Fungus">
        <title>IMA Genome - F19 : A genome assembly and annotation guide to empower mycologists, including annotated draft genome sequences of Ceratocystis pirilliformis, Diaporthe australafricana, Fusarium ophioides, Paecilomyces lecythidis, and Sporothrix stenoceras.</title>
        <authorList>
            <person name="Aylward J."/>
            <person name="Wilson A.M."/>
            <person name="Visagie C.M."/>
            <person name="Spraker J."/>
            <person name="Barnes I."/>
            <person name="Buitendag C."/>
            <person name="Ceriani C."/>
            <person name="Del Mar Angel L."/>
            <person name="du Plessis D."/>
            <person name="Fuchs T."/>
            <person name="Gasser K."/>
            <person name="Kramer D."/>
            <person name="Li W."/>
            <person name="Munsamy K."/>
            <person name="Piso A."/>
            <person name="Price J.L."/>
            <person name="Sonnekus B."/>
            <person name="Thomas C."/>
            <person name="van der Nest A."/>
            <person name="van Dijk A."/>
            <person name="van Heerden A."/>
            <person name="van Vuuren N."/>
            <person name="Yilmaz N."/>
            <person name="Duong T.A."/>
            <person name="van der Merwe N.A."/>
            <person name="Wingfield M.J."/>
            <person name="Wingfield B.D."/>
        </authorList>
    </citation>
    <scope>NUCLEOTIDE SEQUENCE [LARGE SCALE GENOMIC DNA]</scope>
    <source>
        <strain evidence="5 6">CMW 18300</strain>
    </source>
</reference>
<keyword evidence="6" id="KW-1185">Reference proteome</keyword>
<dbReference type="PROSITE" id="PS50088">
    <property type="entry name" value="ANK_REPEAT"/>
    <property type="match status" value="1"/>
</dbReference>
<proteinExistence type="predicted"/>
<dbReference type="InterPro" id="IPR036770">
    <property type="entry name" value="Ankyrin_rpt-contain_sf"/>
</dbReference>
<keyword evidence="1" id="KW-0677">Repeat</keyword>
<dbReference type="Proteomes" id="UP001583177">
    <property type="component" value="Unassembled WGS sequence"/>
</dbReference>
<dbReference type="EMBL" id="JAWRVE010000018">
    <property type="protein sequence ID" value="KAL1875797.1"/>
    <property type="molecule type" value="Genomic_DNA"/>
</dbReference>
<evidence type="ECO:0000256" key="3">
    <source>
        <dbReference type="PROSITE-ProRule" id="PRU00023"/>
    </source>
</evidence>
<comment type="caution">
    <text evidence="5">The sequence shown here is derived from an EMBL/GenBank/DDBJ whole genome shotgun (WGS) entry which is preliminary data.</text>
</comment>
<dbReference type="PANTHER" id="PTHR24198:SF165">
    <property type="entry name" value="ANKYRIN REPEAT-CONTAINING PROTEIN-RELATED"/>
    <property type="match status" value="1"/>
</dbReference>
<evidence type="ECO:0008006" key="7">
    <source>
        <dbReference type="Google" id="ProtNLM"/>
    </source>
</evidence>